<dbReference type="EMBL" id="JRQD01000006">
    <property type="protein sequence ID" value="KGM06036.1"/>
    <property type="molecule type" value="Genomic_DNA"/>
</dbReference>
<dbReference type="InterPro" id="IPR026268">
    <property type="entry name" value="RseC"/>
</dbReference>
<keyword evidence="1" id="KW-0812">Transmembrane</keyword>
<feature type="transmembrane region" description="Helical" evidence="1">
    <location>
        <begin position="73"/>
        <end position="98"/>
    </location>
</feature>
<reference evidence="2 3" key="1">
    <citation type="submission" date="2014-09" db="EMBL/GenBank/DDBJ databases">
        <authorList>
            <person name="Grob C."/>
            <person name="Taubert M."/>
            <person name="Howat A.M."/>
            <person name="Burns O.J."/>
            <person name="Dixon J.L."/>
            <person name="Chen Y."/>
            <person name="Murrell J.C."/>
        </authorList>
    </citation>
    <scope>NUCLEOTIDE SEQUENCE [LARGE SCALE GENOMIC DNA]</scope>
    <source>
        <strain evidence="2">L4</strain>
    </source>
</reference>
<protein>
    <submittedName>
        <fullName evidence="2">Sigma factor RpoE regulatory protein RseC</fullName>
    </submittedName>
</protein>
<dbReference type="PIRSF" id="PIRSF004923">
    <property type="entry name" value="RseC"/>
    <property type="match status" value="1"/>
</dbReference>
<dbReference type="Proteomes" id="UP000029999">
    <property type="component" value="Unassembled WGS sequence"/>
</dbReference>
<keyword evidence="1" id="KW-1133">Transmembrane helix</keyword>
<accession>A0A0A0BDK1</accession>
<proteinExistence type="predicted"/>
<comment type="caution">
    <text evidence="2">The sequence shown here is derived from an EMBL/GenBank/DDBJ whole genome shotgun (WGS) entry which is preliminary data.</text>
</comment>
<dbReference type="InterPro" id="IPR007359">
    <property type="entry name" value="SigmaE_reg_RseC_MucC"/>
</dbReference>
<dbReference type="Pfam" id="PF04246">
    <property type="entry name" value="RseC_MucC"/>
    <property type="match status" value="1"/>
</dbReference>
<dbReference type="RefSeq" id="WP_008290794.1">
    <property type="nucleotide sequence ID" value="NZ_JRQD01000006.1"/>
</dbReference>
<feature type="transmembrane region" description="Helical" evidence="1">
    <location>
        <begin position="104"/>
        <end position="121"/>
    </location>
</feature>
<dbReference type="PANTHER" id="PTHR35867">
    <property type="entry name" value="PROTEIN RSEC"/>
    <property type="match status" value="1"/>
</dbReference>
<name>A0A0A0BDK1_9GAMM</name>
<evidence type="ECO:0000256" key="1">
    <source>
        <dbReference type="SAM" id="Phobius"/>
    </source>
</evidence>
<gene>
    <name evidence="2" type="primary">rseC</name>
    <name evidence="2" type="ORF">LP43_2351</name>
</gene>
<dbReference type="STRING" id="392484.LP43_2351"/>
<dbReference type="AlphaFoldDB" id="A0A0A0BDK1"/>
<evidence type="ECO:0000313" key="2">
    <source>
        <dbReference type="EMBL" id="KGM06036.1"/>
    </source>
</evidence>
<sequence length="141" mass="15421">MIEQKATVISRDIHQVWVEAERQSTCGQCQARKGCGTGLLAKHVGQRFSRIAVKTSQDLRVGQQVMVTIPEQALLSGAVMMYLLPLLLMFVTAALARIANSGELVEIIAGLSGLVAGFYFVKSRLKNKNTGVQVKTIEDFK</sequence>
<keyword evidence="1" id="KW-0472">Membrane</keyword>
<dbReference type="PANTHER" id="PTHR35867:SF1">
    <property type="entry name" value="PROTEIN RSEC"/>
    <property type="match status" value="1"/>
</dbReference>
<evidence type="ECO:0000313" key="3">
    <source>
        <dbReference type="Proteomes" id="UP000029999"/>
    </source>
</evidence>
<organism evidence="2 3">
    <name type="scientific">Methylophaga thiooxydans</name>
    <dbReference type="NCBI Taxonomy" id="392484"/>
    <lineage>
        <taxon>Bacteria</taxon>
        <taxon>Pseudomonadati</taxon>
        <taxon>Pseudomonadota</taxon>
        <taxon>Gammaproteobacteria</taxon>
        <taxon>Thiotrichales</taxon>
        <taxon>Piscirickettsiaceae</taxon>
        <taxon>Methylophaga</taxon>
    </lineage>
</organism>